<keyword evidence="1" id="KW-0732">Signal</keyword>
<proteinExistence type="predicted"/>
<dbReference type="AlphaFoldDB" id="A0A0V1MJD1"/>
<dbReference type="EMBL" id="JYDO01000094">
    <property type="protein sequence ID" value="KRZ71568.1"/>
    <property type="molecule type" value="Genomic_DNA"/>
</dbReference>
<dbReference type="Proteomes" id="UP000054843">
    <property type="component" value="Unassembled WGS sequence"/>
</dbReference>
<accession>A0A0V1MJD1</accession>
<evidence type="ECO:0000256" key="1">
    <source>
        <dbReference type="SAM" id="SignalP"/>
    </source>
</evidence>
<organism evidence="2 3">
    <name type="scientific">Trichinella papuae</name>
    <dbReference type="NCBI Taxonomy" id="268474"/>
    <lineage>
        <taxon>Eukaryota</taxon>
        <taxon>Metazoa</taxon>
        <taxon>Ecdysozoa</taxon>
        <taxon>Nematoda</taxon>
        <taxon>Enoplea</taxon>
        <taxon>Dorylaimia</taxon>
        <taxon>Trichinellida</taxon>
        <taxon>Trichinellidae</taxon>
        <taxon>Trichinella</taxon>
    </lineage>
</organism>
<comment type="caution">
    <text evidence="2">The sequence shown here is derived from an EMBL/GenBank/DDBJ whole genome shotgun (WGS) entry which is preliminary data.</text>
</comment>
<evidence type="ECO:0000313" key="2">
    <source>
        <dbReference type="EMBL" id="KRZ71568.1"/>
    </source>
</evidence>
<protein>
    <submittedName>
        <fullName evidence="2">Uncharacterized protein</fullName>
    </submittedName>
</protein>
<evidence type="ECO:0000313" key="3">
    <source>
        <dbReference type="Proteomes" id="UP000054843"/>
    </source>
</evidence>
<keyword evidence="3" id="KW-1185">Reference proteome</keyword>
<reference evidence="2 3" key="1">
    <citation type="submission" date="2015-01" db="EMBL/GenBank/DDBJ databases">
        <title>Evolution of Trichinella species and genotypes.</title>
        <authorList>
            <person name="Korhonen P.K."/>
            <person name="Edoardo P."/>
            <person name="Giuseppe L.R."/>
            <person name="Gasser R.B."/>
        </authorList>
    </citation>
    <scope>NUCLEOTIDE SEQUENCE [LARGE SCALE GENOMIC DNA]</scope>
    <source>
        <strain evidence="2">ISS1980</strain>
    </source>
</reference>
<feature type="chain" id="PRO_5006882606" evidence="1">
    <location>
        <begin position="23"/>
        <end position="314"/>
    </location>
</feature>
<gene>
    <name evidence="2" type="ORF">T10_33</name>
</gene>
<feature type="signal peptide" evidence="1">
    <location>
        <begin position="1"/>
        <end position="22"/>
    </location>
</feature>
<sequence>MFFLKFISFTAFITWQFSTAAALNAPTYKLLLEVLEKSQSGQTTTFTVEASSTECLYDKKYIDTGSDVAEKALQDSPLRNINQSRKEQLNAKREYPIKVVMVRRRFILEETVDDNGYDKNAYEGCSVERDCHDIKKPYICTIYTSILMEIAPRWIKSSITGYTVLHNCPKRFPVMTCTLTITGKSMETGSVECEEIHLSKAHFTRITPPYDYLMREIKNKAESILFEMDSEKESGVYKKLTSIDAALQFGSVKKIQLTAADTDCKVAGENAYTGVLVADDCHELLALHQYTIVYVDSPYAALLSCAQAAKMIII</sequence>
<name>A0A0V1MJD1_9BILA</name>